<dbReference type="EMBL" id="OZ034813">
    <property type="protein sequence ID" value="CAL1357366.1"/>
    <property type="molecule type" value="Genomic_DNA"/>
</dbReference>
<keyword evidence="2" id="KW-0677">Repeat</keyword>
<reference evidence="5 6" key="1">
    <citation type="submission" date="2024-04" db="EMBL/GenBank/DDBJ databases">
        <authorList>
            <person name="Fracassetti M."/>
        </authorList>
    </citation>
    <scope>NUCLEOTIDE SEQUENCE [LARGE SCALE GENOMIC DNA]</scope>
</reference>
<feature type="domain" description="Gnk2-homologous" evidence="4">
    <location>
        <begin position="41"/>
        <end position="144"/>
    </location>
</feature>
<evidence type="ECO:0000256" key="1">
    <source>
        <dbReference type="ARBA" id="ARBA00022729"/>
    </source>
</evidence>
<gene>
    <name evidence="5" type="ORF">LTRI10_LOCUS5002</name>
</gene>
<sequence length="150" mass="16384">MAVLVRRLDARMGTVLISSLVLTMINVGFPGGVMIITAEAALDPLCGASNEWFCSQIDFNISASARIKIISKLTSKSECTPVYEDEDPNHPVAYMHSTCAEDNDTSCRRCFKIANDQILDNCTGKDGAQYGTDICCVRYDKNNFCGAIIN</sequence>
<evidence type="ECO:0000256" key="2">
    <source>
        <dbReference type="ARBA" id="ARBA00022737"/>
    </source>
</evidence>
<protein>
    <recommendedName>
        <fullName evidence="4">Gnk2-homologous domain-containing protein</fullName>
    </recommendedName>
</protein>
<proteinExistence type="predicted"/>
<evidence type="ECO:0000256" key="3">
    <source>
        <dbReference type="SAM" id="Phobius"/>
    </source>
</evidence>
<dbReference type="AlphaFoldDB" id="A0AAV2CMV0"/>
<keyword evidence="3" id="KW-1133">Transmembrane helix</keyword>
<dbReference type="InterPro" id="IPR002902">
    <property type="entry name" value="GNK2"/>
</dbReference>
<accession>A0AAV2CMV0</accession>
<dbReference type="Proteomes" id="UP001497516">
    <property type="component" value="Chromosome 1"/>
</dbReference>
<dbReference type="Gene3D" id="3.30.430.20">
    <property type="entry name" value="Gnk2 domain, C-X8-C-X2-C motif"/>
    <property type="match status" value="1"/>
</dbReference>
<dbReference type="PROSITE" id="PS51473">
    <property type="entry name" value="GNK2"/>
    <property type="match status" value="1"/>
</dbReference>
<evidence type="ECO:0000313" key="5">
    <source>
        <dbReference type="EMBL" id="CAL1357366.1"/>
    </source>
</evidence>
<evidence type="ECO:0000313" key="6">
    <source>
        <dbReference type="Proteomes" id="UP001497516"/>
    </source>
</evidence>
<feature type="transmembrane region" description="Helical" evidence="3">
    <location>
        <begin position="12"/>
        <end position="36"/>
    </location>
</feature>
<evidence type="ECO:0000259" key="4">
    <source>
        <dbReference type="PROSITE" id="PS51473"/>
    </source>
</evidence>
<keyword evidence="1" id="KW-0732">Signal</keyword>
<keyword evidence="6" id="KW-1185">Reference proteome</keyword>
<name>A0AAV2CMV0_9ROSI</name>
<organism evidence="5 6">
    <name type="scientific">Linum trigynum</name>
    <dbReference type="NCBI Taxonomy" id="586398"/>
    <lineage>
        <taxon>Eukaryota</taxon>
        <taxon>Viridiplantae</taxon>
        <taxon>Streptophyta</taxon>
        <taxon>Embryophyta</taxon>
        <taxon>Tracheophyta</taxon>
        <taxon>Spermatophyta</taxon>
        <taxon>Magnoliopsida</taxon>
        <taxon>eudicotyledons</taxon>
        <taxon>Gunneridae</taxon>
        <taxon>Pentapetalae</taxon>
        <taxon>rosids</taxon>
        <taxon>fabids</taxon>
        <taxon>Malpighiales</taxon>
        <taxon>Linaceae</taxon>
        <taxon>Linum</taxon>
    </lineage>
</organism>
<dbReference type="InterPro" id="IPR038408">
    <property type="entry name" value="GNK2_sf"/>
</dbReference>
<keyword evidence="3" id="KW-0812">Transmembrane</keyword>
<keyword evidence="3" id="KW-0472">Membrane</keyword>